<dbReference type="HOGENOM" id="CLU_036781_1_0_10"/>
<feature type="transmembrane region" description="Helical" evidence="1">
    <location>
        <begin position="94"/>
        <end position="113"/>
    </location>
</feature>
<feature type="transmembrane region" description="Helical" evidence="1">
    <location>
        <begin position="244"/>
        <end position="265"/>
    </location>
</feature>
<dbReference type="PANTHER" id="PTHR39084">
    <property type="entry name" value="MEMBRANE PROTEIN-RELATED"/>
    <property type="match status" value="1"/>
</dbReference>
<gene>
    <name evidence="3" type="ORF">Bcop_0523</name>
</gene>
<name>F3ZRL6_9BACE</name>
<dbReference type="PANTHER" id="PTHR39084:SF1">
    <property type="entry name" value="DUF4010 DOMAIN-CONTAINING PROTEIN"/>
    <property type="match status" value="1"/>
</dbReference>
<evidence type="ECO:0000256" key="1">
    <source>
        <dbReference type="SAM" id="Phobius"/>
    </source>
</evidence>
<sequence>MEQLANYVPQELISFLLVTLFSLLIGLSQRKISMKREGASMLFGTDRTFTFIGILGYILYILDPVKMTLFIGGGLILGTLLAIHYFVKQNTFHIFGLTTIIIALITYCIGPIVITQPSWFYILIIVTVLFLSELKHTFTEIAQRMQNDEMITLAKFLAISGIILPMLPDDNIVPGIDLTPYTIWLATVVVSGISYLSYILKRYVFKESGIIVSGIIGGLYSSTATISVLARKSKKDPTSYACEYVAAMLLAVAVMFVRFLILIFIFSKDVFLVIYPYLGLMSFATASVAAFIKTKRPIKKEEDDLDEEEETSNPLEFKVAIIFALLFVIFTIATHYTLIYAGTGGLNLLSVISGFSDITPFILNLLQGAGSIAVAVIVACCMQAMVSNIFVNMCYAFFFSGRGQNKELSRWIFRGFGSVIIVNVFILIAFYILS</sequence>
<accession>F3ZRL6</accession>
<feature type="domain" description="DUF4010" evidence="2">
    <location>
        <begin position="188"/>
        <end position="399"/>
    </location>
</feature>
<feature type="transmembrane region" description="Helical" evidence="1">
    <location>
        <begin position="272"/>
        <end position="292"/>
    </location>
</feature>
<protein>
    <submittedName>
        <fullName evidence="3">Putative transmembrane protein</fullName>
    </submittedName>
</protein>
<proteinExistence type="predicted"/>
<organism evidence="3 4">
    <name type="scientific">Bacteroides coprosuis DSM 18011</name>
    <dbReference type="NCBI Taxonomy" id="679937"/>
    <lineage>
        <taxon>Bacteria</taxon>
        <taxon>Pseudomonadati</taxon>
        <taxon>Bacteroidota</taxon>
        <taxon>Bacteroidia</taxon>
        <taxon>Bacteroidales</taxon>
        <taxon>Bacteroidaceae</taxon>
        <taxon>Bacteroides</taxon>
    </lineage>
</organism>
<keyword evidence="4" id="KW-1185">Reference proteome</keyword>
<dbReference type="STRING" id="679937.Bcop_0523"/>
<feature type="transmembrane region" description="Helical" evidence="1">
    <location>
        <begin position="372"/>
        <end position="399"/>
    </location>
</feature>
<keyword evidence="1 3" id="KW-0812">Transmembrane</keyword>
<feature type="transmembrane region" description="Helical" evidence="1">
    <location>
        <begin position="319"/>
        <end position="339"/>
    </location>
</feature>
<feature type="transmembrane region" description="Helical" evidence="1">
    <location>
        <begin position="179"/>
        <end position="198"/>
    </location>
</feature>
<feature type="transmembrane region" description="Helical" evidence="1">
    <location>
        <begin position="41"/>
        <end position="62"/>
    </location>
</feature>
<dbReference type="InterPro" id="IPR025105">
    <property type="entry name" value="DUF4010"/>
</dbReference>
<dbReference type="EMBL" id="CM001167">
    <property type="protein sequence ID" value="EGJ70741.1"/>
    <property type="molecule type" value="Genomic_DNA"/>
</dbReference>
<feature type="transmembrane region" description="Helical" evidence="1">
    <location>
        <begin position="150"/>
        <end position="167"/>
    </location>
</feature>
<dbReference type="Proteomes" id="UP000018439">
    <property type="component" value="Chromosome"/>
</dbReference>
<dbReference type="AlphaFoldDB" id="F3ZRL6"/>
<feature type="transmembrane region" description="Helical" evidence="1">
    <location>
        <begin position="12"/>
        <end position="29"/>
    </location>
</feature>
<feature type="transmembrane region" description="Helical" evidence="1">
    <location>
        <begin position="119"/>
        <end position="138"/>
    </location>
</feature>
<keyword evidence="1" id="KW-0472">Membrane</keyword>
<feature type="transmembrane region" description="Helical" evidence="1">
    <location>
        <begin position="411"/>
        <end position="433"/>
    </location>
</feature>
<evidence type="ECO:0000259" key="2">
    <source>
        <dbReference type="Pfam" id="PF13194"/>
    </source>
</evidence>
<dbReference type="eggNOG" id="COG3174">
    <property type="taxonomic scope" value="Bacteria"/>
</dbReference>
<dbReference type="Pfam" id="PF13194">
    <property type="entry name" value="DUF4010"/>
    <property type="match status" value="1"/>
</dbReference>
<dbReference type="OrthoDB" id="9813718at2"/>
<keyword evidence="1" id="KW-1133">Transmembrane helix</keyword>
<evidence type="ECO:0000313" key="4">
    <source>
        <dbReference type="Proteomes" id="UP000018439"/>
    </source>
</evidence>
<reference evidence="3 4" key="1">
    <citation type="journal article" date="2011" name="Stand. Genomic Sci.">
        <title>Non-contiguous finished genome sequence of Bacteroides coprosuis type strain (PC139).</title>
        <authorList>
            <person name="Land M."/>
            <person name="Held B."/>
            <person name="Gronow S."/>
            <person name="Abt B."/>
            <person name="Lucas S."/>
            <person name="Del Rio T.G."/>
            <person name="Nolan M."/>
            <person name="Tice H."/>
            <person name="Cheng J.F."/>
            <person name="Pitluck S."/>
            <person name="Liolios K."/>
            <person name="Pagani I."/>
            <person name="Ivanova N."/>
            <person name="Mavromatis K."/>
            <person name="Mikhailova N."/>
            <person name="Pati A."/>
            <person name="Tapia R."/>
            <person name="Han C."/>
            <person name="Goodwin L."/>
            <person name="Chen A."/>
            <person name="Palaniappan K."/>
            <person name="Hauser L."/>
            <person name="Brambilla E.M."/>
            <person name="Rohde M."/>
            <person name="Goker M."/>
            <person name="Detter J.C."/>
            <person name="Woyke T."/>
            <person name="Bristow J."/>
            <person name="Eisen J.A."/>
            <person name="Markowitz V."/>
            <person name="Hugenholtz P."/>
            <person name="Kyrpides N.C."/>
            <person name="Klenk H.P."/>
            <person name="Lapidus A."/>
        </authorList>
    </citation>
    <scope>NUCLEOTIDE SEQUENCE</scope>
    <source>
        <strain evidence="3 4">DSM 18011</strain>
    </source>
</reference>
<feature type="transmembrane region" description="Helical" evidence="1">
    <location>
        <begin position="68"/>
        <end position="87"/>
    </location>
</feature>
<evidence type="ECO:0000313" key="3">
    <source>
        <dbReference type="EMBL" id="EGJ70741.1"/>
    </source>
</evidence>